<feature type="DNA-binding region" description="H-T-H motif" evidence="2">
    <location>
        <begin position="34"/>
        <end position="53"/>
    </location>
</feature>
<sequence>MPKSTFYNLSNEKKERIFDAALQEFSIRTFSQASVNQIIKNAGIPKGSFYQYFNNKEDLYLYVIEVASKEKIELFNHVKGMDPDADVFEVITHTTREFLERGKVKPGYVEAAMLMEMDNSEITMKIRKSSTEKFVKMVERDKERGLIKPEVDSELVINMISTFSLHEYYRNGADKERYLKNLDDAIKIIKEGIAVCKD</sequence>
<evidence type="ECO:0000256" key="2">
    <source>
        <dbReference type="PROSITE-ProRule" id="PRU00335"/>
    </source>
</evidence>
<dbReference type="EMBL" id="BFAV01000079">
    <property type="protein sequence ID" value="GBF33231.1"/>
    <property type="molecule type" value="Genomic_DNA"/>
</dbReference>
<gene>
    <name evidence="4" type="ORF">DCCM_2330</name>
</gene>
<dbReference type="PRINTS" id="PR00455">
    <property type="entry name" value="HTHTETR"/>
</dbReference>
<evidence type="ECO:0000313" key="4">
    <source>
        <dbReference type="EMBL" id="GBF33231.1"/>
    </source>
</evidence>
<accession>A0A2L2XH75</accession>
<dbReference type="InterPro" id="IPR009057">
    <property type="entry name" value="Homeodomain-like_sf"/>
</dbReference>
<reference evidence="5" key="1">
    <citation type="submission" date="2018-02" db="EMBL/GenBank/DDBJ databases">
        <title>Genome sequence of Desulfocucumis palustris strain NAW-5.</title>
        <authorList>
            <person name="Watanabe M."/>
            <person name="Kojima H."/>
            <person name="Fukui M."/>
        </authorList>
    </citation>
    <scope>NUCLEOTIDE SEQUENCE [LARGE SCALE GENOMIC DNA]</scope>
    <source>
        <strain evidence="5">NAW-5</strain>
    </source>
</reference>
<feature type="domain" description="HTH tetR-type" evidence="3">
    <location>
        <begin position="11"/>
        <end position="71"/>
    </location>
</feature>
<evidence type="ECO:0000259" key="3">
    <source>
        <dbReference type="PROSITE" id="PS50977"/>
    </source>
</evidence>
<dbReference type="InterPro" id="IPR050624">
    <property type="entry name" value="HTH-type_Tx_Regulator"/>
</dbReference>
<keyword evidence="1 2" id="KW-0238">DNA-binding</keyword>
<dbReference type="InterPro" id="IPR001647">
    <property type="entry name" value="HTH_TetR"/>
</dbReference>
<dbReference type="RefSeq" id="WP_104371662.1">
    <property type="nucleotide sequence ID" value="NZ_BFAV01000079.1"/>
</dbReference>
<name>A0A2L2XH75_9FIRM</name>
<dbReference type="Pfam" id="PF00440">
    <property type="entry name" value="TetR_N"/>
    <property type="match status" value="1"/>
</dbReference>
<evidence type="ECO:0000256" key="1">
    <source>
        <dbReference type="ARBA" id="ARBA00023125"/>
    </source>
</evidence>
<keyword evidence="5" id="KW-1185">Reference proteome</keyword>
<protein>
    <submittedName>
        <fullName evidence="4">Transcriptional regulator</fullName>
    </submittedName>
</protein>
<evidence type="ECO:0000313" key="5">
    <source>
        <dbReference type="Proteomes" id="UP000239549"/>
    </source>
</evidence>
<dbReference type="PROSITE" id="PS50977">
    <property type="entry name" value="HTH_TETR_2"/>
    <property type="match status" value="1"/>
</dbReference>
<dbReference type="GO" id="GO:0003677">
    <property type="term" value="F:DNA binding"/>
    <property type="evidence" value="ECO:0007669"/>
    <property type="project" value="UniProtKB-UniRule"/>
</dbReference>
<dbReference type="OrthoDB" id="9812484at2"/>
<organism evidence="4 5">
    <name type="scientific">Desulfocucumis palustris</name>
    <dbReference type="NCBI Taxonomy" id="1898651"/>
    <lineage>
        <taxon>Bacteria</taxon>
        <taxon>Bacillati</taxon>
        <taxon>Bacillota</taxon>
        <taxon>Clostridia</taxon>
        <taxon>Eubacteriales</taxon>
        <taxon>Desulfocucumaceae</taxon>
        <taxon>Desulfocucumis</taxon>
    </lineage>
</organism>
<dbReference type="PANTHER" id="PTHR43479">
    <property type="entry name" value="ACREF/ENVCD OPERON REPRESSOR-RELATED"/>
    <property type="match status" value="1"/>
</dbReference>
<dbReference type="Gene3D" id="1.10.357.10">
    <property type="entry name" value="Tetracycline Repressor, domain 2"/>
    <property type="match status" value="1"/>
</dbReference>
<proteinExistence type="predicted"/>
<comment type="caution">
    <text evidence="4">The sequence shown here is derived from an EMBL/GenBank/DDBJ whole genome shotgun (WGS) entry which is preliminary data.</text>
</comment>
<dbReference type="AlphaFoldDB" id="A0A2L2XH75"/>
<dbReference type="Proteomes" id="UP000239549">
    <property type="component" value="Unassembled WGS sequence"/>
</dbReference>
<dbReference type="SUPFAM" id="SSF46689">
    <property type="entry name" value="Homeodomain-like"/>
    <property type="match status" value="1"/>
</dbReference>
<dbReference type="PANTHER" id="PTHR43479:SF11">
    <property type="entry name" value="ACREF_ENVCD OPERON REPRESSOR-RELATED"/>
    <property type="match status" value="1"/>
</dbReference>